<protein>
    <recommendedName>
        <fullName evidence="4">Reverse transcriptase domain-containing protein</fullName>
    </recommendedName>
</protein>
<reference evidence="2" key="1">
    <citation type="journal article" date="2020" name="Stud. Mycol.">
        <title>101 Dothideomycetes genomes: a test case for predicting lifestyles and emergence of pathogens.</title>
        <authorList>
            <person name="Haridas S."/>
            <person name="Albert R."/>
            <person name="Binder M."/>
            <person name="Bloem J."/>
            <person name="Labutti K."/>
            <person name="Salamov A."/>
            <person name="Andreopoulos B."/>
            <person name="Baker S."/>
            <person name="Barry K."/>
            <person name="Bills G."/>
            <person name="Bluhm B."/>
            <person name="Cannon C."/>
            <person name="Castanera R."/>
            <person name="Culley D."/>
            <person name="Daum C."/>
            <person name="Ezra D."/>
            <person name="Gonzalez J."/>
            <person name="Henrissat B."/>
            <person name="Kuo A."/>
            <person name="Liang C."/>
            <person name="Lipzen A."/>
            <person name="Lutzoni F."/>
            <person name="Magnuson J."/>
            <person name="Mondo S."/>
            <person name="Nolan M."/>
            <person name="Ohm R."/>
            <person name="Pangilinan J."/>
            <person name="Park H.-J."/>
            <person name="Ramirez L."/>
            <person name="Alfaro M."/>
            <person name="Sun H."/>
            <person name="Tritt A."/>
            <person name="Yoshinaga Y."/>
            <person name="Zwiers L.-H."/>
            <person name="Turgeon B."/>
            <person name="Goodwin S."/>
            <person name="Spatafora J."/>
            <person name="Crous P."/>
            <person name="Grigoriev I."/>
        </authorList>
    </citation>
    <scope>NUCLEOTIDE SEQUENCE</scope>
    <source>
        <strain evidence="2">CBS 473.64</strain>
    </source>
</reference>
<sequence>MATKSSFLSQTLQSITTTKIREHDKRLKTFEARKTKILKNADAAQDERGRLGVLLSGFHDLSSSNKGIWYVEDDRKRSFQNISRFLEQSGCDPSVSSTLLRQFEKNLRQKFDQESERFHFADLYYRLLTEWTDAKSEPLEASEHKEDDLEGSFEHVQKYTLQQLKDKFSNVVFTPLETNEVDIDAYLSSLFEDDYARGILMAIRHKVALYGELLDELVSPFNPDVIKECIKALLLNDLLNDDAKTTLDEFSTNDVVLDEIADVLNLRFSDIKNWSWEADEGMYYEPRRQPNGKYRIMMDQDILQAIFLHYIAVLWCAQLKDIFSPLPADEKFWKGAPKMSEDERARHKYFTNDTLDPQAGIESHQMKAFRETFFLSSLPGSPTESSNPYDEDSNGEDETKTGLGIRQKLLRQIATEVIIRRSLYGEVAVVQSDLQWYATGLPHSTLFAVLRFWGLPENWITFFKKFAEAPLRMDAEPGKDVRIRKRGIPITDSFEKLFGECVLFGMDVAVNRLSGMTLFRFHDDLFLTGEPSTCAHAWETIEGFVKVLGLSINTSKTGSVYISDGNKDSNIASKFPDGPVCMGMLQLADNGDWTIDQKQVSAHVRQLKKQLGQSSSIISWIQTWNICMGKFFRNIFGTPANCFGQAHVNAILQTHTNIQRELFESHNGSVTHYLREQIRNRFNVDDVPDAFFFLPEEFGGLGLQNPFIPFFVLKDQLMKDPFTRITEFRQEEQKAYKDAQEAYDNYDQSQRQNRLHDIFDHRFKDNYPLVSASFPSFETYTSHRIVYSPRLLFAYVDLMRQPAVQNIQLANEIRPWFEDLSHSHLISWSALSSENKWNMILYAEELKGRFGSLSIVDRNLLPSGVMKMVRGRKGVWQLIIWE</sequence>
<evidence type="ECO:0000256" key="1">
    <source>
        <dbReference type="SAM" id="MobiDB-lite"/>
    </source>
</evidence>
<evidence type="ECO:0008006" key="4">
    <source>
        <dbReference type="Google" id="ProtNLM"/>
    </source>
</evidence>
<dbReference type="EMBL" id="MU006792">
    <property type="protein sequence ID" value="KAF2637716.1"/>
    <property type="molecule type" value="Genomic_DNA"/>
</dbReference>
<evidence type="ECO:0000313" key="3">
    <source>
        <dbReference type="Proteomes" id="UP000799753"/>
    </source>
</evidence>
<accession>A0A6A6RQM1</accession>
<dbReference type="AlphaFoldDB" id="A0A6A6RQM1"/>
<gene>
    <name evidence="2" type="ORF">P280DRAFT_457319</name>
</gene>
<dbReference type="PANTHER" id="PTHR37015">
    <property type="entry name" value="REVERSE TRANSCRIPTASE DOMAIN-CONTAINING PROTEIN"/>
    <property type="match status" value="1"/>
</dbReference>
<evidence type="ECO:0000313" key="2">
    <source>
        <dbReference type="EMBL" id="KAF2637716.1"/>
    </source>
</evidence>
<dbReference type="PANTHER" id="PTHR37015:SF1">
    <property type="entry name" value="REVERSE TRANSCRIPTASE DOMAIN-CONTAINING PROTEIN"/>
    <property type="match status" value="1"/>
</dbReference>
<dbReference type="OrthoDB" id="74545at2759"/>
<organism evidence="2 3">
    <name type="scientific">Massarina eburnea CBS 473.64</name>
    <dbReference type="NCBI Taxonomy" id="1395130"/>
    <lineage>
        <taxon>Eukaryota</taxon>
        <taxon>Fungi</taxon>
        <taxon>Dikarya</taxon>
        <taxon>Ascomycota</taxon>
        <taxon>Pezizomycotina</taxon>
        <taxon>Dothideomycetes</taxon>
        <taxon>Pleosporomycetidae</taxon>
        <taxon>Pleosporales</taxon>
        <taxon>Massarineae</taxon>
        <taxon>Massarinaceae</taxon>
        <taxon>Massarina</taxon>
    </lineage>
</organism>
<feature type="compositionally biased region" description="Polar residues" evidence="1">
    <location>
        <begin position="377"/>
        <end position="388"/>
    </location>
</feature>
<keyword evidence="3" id="KW-1185">Reference proteome</keyword>
<proteinExistence type="predicted"/>
<name>A0A6A6RQM1_9PLEO</name>
<feature type="region of interest" description="Disordered" evidence="1">
    <location>
        <begin position="377"/>
        <end position="401"/>
    </location>
</feature>
<dbReference type="Proteomes" id="UP000799753">
    <property type="component" value="Unassembled WGS sequence"/>
</dbReference>